<keyword evidence="2" id="KW-0963">Cytoplasm</keyword>
<dbReference type="FunFam" id="1.25.10.10:FF:000019">
    <property type="entry name" value="Cytoskeleton-associated protein 5"/>
    <property type="match status" value="1"/>
</dbReference>
<dbReference type="InterPro" id="IPR011989">
    <property type="entry name" value="ARM-like"/>
</dbReference>
<evidence type="ECO:0000256" key="2">
    <source>
        <dbReference type="ARBA" id="ARBA00022490"/>
    </source>
</evidence>
<feature type="region of interest" description="Disordered" evidence="7">
    <location>
        <begin position="696"/>
        <end position="736"/>
    </location>
</feature>
<dbReference type="GO" id="GO:0030951">
    <property type="term" value="P:establishment or maintenance of microtubule cytoskeleton polarity"/>
    <property type="evidence" value="ECO:0007669"/>
    <property type="project" value="InterPro"/>
</dbReference>
<dbReference type="InterPro" id="IPR045110">
    <property type="entry name" value="XMAP215"/>
</dbReference>
<dbReference type="SUPFAM" id="SSF48371">
    <property type="entry name" value="ARM repeat"/>
    <property type="match status" value="1"/>
</dbReference>
<evidence type="ECO:0000256" key="1">
    <source>
        <dbReference type="ARBA" id="ARBA00004245"/>
    </source>
</evidence>
<feature type="domain" description="TOG" evidence="8">
    <location>
        <begin position="293"/>
        <end position="536"/>
    </location>
</feature>
<dbReference type="GO" id="GO:0051010">
    <property type="term" value="F:microtubule plus-end binding"/>
    <property type="evidence" value="ECO:0007669"/>
    <property type="project" value="InterPro"/>
</dbReference>
<organism evidence="9 10">
    <name type="scientific">Loa loa</name>
    <name type="common">Eye worm</name>
    <name type="synonym">Filaria loa</name>
    <dbReference type="NCBI Taxonomy" id="7209"/>
    <lineage>
        <taxon>Eukaryota</taxon>
        <taxon>Metazoa</taxon>
        <taxon>Ecdysozoa</taxon>
        <taxon>Nematoda</taxon>
        <taxon>Chromadorea</taxon>
        <taxon>Rhabditida</taxon>
        <taxon>Spirurina</taxon>
        <taxon>Spiruromorpha</taxon>
        <taxon>Filarioidea</taxon>
        <taxon>Onchocercidae</taxon>
        <taxon>Loa</taxon>
    </lineage>
</organism>
<keyword evidence="9" id="KW-1185">Reference proteome</keyword>
<dbReference type="GO" id="GO:0046785">
    <property type="term" value="P:microtubule polymerization"/>
    <property type="evidence" value="ECO:0007669"/>
    <property type="project" value="InterPro"/>
</dbReference>
<evidence type="ECO:0000259" key="8">
    <source>
        <dbReference type="SMART" id="SM01349"/>
    </source>
</evidence>
<keyword evidence="3" id="KW-0677">Repeat</keyword>
<feature type="repeat" description="HEAT" evidence="6">
    <location>
        <begin position="467"/>
        <end position="504"/>
    </location>
</feature>
<proteinExistence type="inferred from homology"/>
<dbReference type="WBParaSite" id="EN70_3757">
    <property type="protein sequence ID" value="EN70_3757"/>
    <property type="gene ID" value="EN70_3757"/>
</dbReference>
<comment type="subcellular location">
    <subcellularLocation>
        <location evidence="1">Cytoplasm</location>
        <location evidence="1">Cytoskeleton</location>
    </subcellularLocation>
</comment>
<dbReference type="STRING" id="7209.A0A1I7VL36"/>
<dbReference type="InterPro" id="IPR034085">
    <property type="entry name" value="TOG"/>
</dbReference>
<dbReference type="Proteomes" id="UP000095285">
    <property type="component" value="Unassembled WGS sequence"/>
</dbReference>
<name>A0A1I7VL36_LOALO</name>
<dbReference type="InterPro" id="IPR021133">
    <property type="entry name" value="HEAT_type_2"/>
</dbReference>
<dbReference type="SMART" id="SM01349">
    <property type="entry name" value="TOG"/>
    <property type="match status" value="2"/>
</dbReference>
<evidence type="ECO:0000256" key="6">
    <source>
        <dbReference type="PROSITE-ProRule" id="PRU00103"/>
    </source>
</evidence>
<dbReference type="AlphaFoldDB" id="A0A1I7VL36"/>
<dbReference type="eggNOG" id="KOG1820">
    <property type="taxonomic scope" value="Eukaryota"/>
</dbReference>
<feature type="domain" description="TOG" evidence="8">
    <location>
        <begin position="12"/>
        <end position="251"/>
    </location>
</feature>
<dbReference type="GO" id="GO:0007051">
    <property type="term" value="P:spindle organization"/>
    <property type="evidence" value="ECO:0007669"/>
    <property type="project" value="InterPro"/>
</dbReference>
<dbReference type="InterPro" id="IPR048491">
    <property type="entry name" value="XMAP215_CLASP_TOG"/>
</dbReference>
<feature type="repeat" description="HEAT" evidence="6">
    <location>
        <begin position="186"/>
        <end position="223"/>
    </location>
</feature>
<evidence type="ECO:0000256" key="3">
    <source>
        <dbReference type="ARBA" id="ARBA00022737"/>
    </source>
</evidence>
<evidence type="ECO:0000256" key="4">
    <source>
        <dbReference type="ARBA" id="ARBA00023212"/>
    </source>
</evidence>
<dbReference type="InterPro" id="IPR016024">
    <property type="entry name" value="ARM-type_fold"/>
</dbReference>
<dbReference type="PROSITE" id="PS50077">
    <property type="entry name" value="HEAT_REPEAT"/>
    <property type="match status" value="2"/>
</dbReference>
<sequence>MNIGNQITLKVKEMDEVDITDHLPPGFFGTIRSANWTERRDVLLALIDNLSQYPRIDPKIKYNEILIELKLIISKDSNIAVVTLALRTLTEFVKRLRKNFVKYIPMVLLNILEKFKEKKAAVKEAIVDCLSLVAEHCDAASLTGPICEALEKATNPNVKASIDQWIYCILCQYSRTAVPIAFIRSVTPYLVKHSKDSDPNVRERSCMVFGAILRLVEEKVTASIANEVFCDKTKSRKIIEYSGKAQKDFEAYEQARIGRDIALESCTQSGNMEYYGESVDGLIQSDATISSWELLTETKISDKIPRDIQTKLASKHWNDRKETLAILCGILESNPRLSPDEDHSELIEILHKILEKDVNINVAAIAVKCIAGFANGLRYRFATFIPKIYISVFEKFKEKKLILREPLIELCDILALLTPLSAYIEAVEVALQKPNPQVKTQTALFLSRLLCQHNVHTLPLDCVRQRLGPALTKLSFDADPESREASLLAVGAIMRIAGENVVNNCCSEIMQDDNKSAKVRENSENLIRKFGLNASAPILKLHQKTKSIIAAGKVGSYKAPSAGARMKGSKCNITITKKMPCRTVISKSKFNSAMVPAGRIQSVRSAVSTASVEVKSGTDVIRNLKQNSSNERDVFFDAAEEMDIISHSSSDPDNSLLKNETYTVEKEEGPSEQCPDFEAATAEESIPLHSISREMKQSDTTNFIFPSVRNGDSRLPTPTLRGVSGSRIPIPVHRRT</sequence>
<keyword evidence="4" id="KW-0206">Cytoskeleton</keyword>
<dbReference type="GO" id="GO:0005856">
    <property type="term" value="C:cytoskeleton"/>
    <property type="evidence" value="ECO:0007669"/>
    <property type="project" value="UniProtKB-SubCell"/>
</dbReference>
<dbReference type="PANTHER" id="PTHR12609">
    <property type="entry name" value="MICROTUBULE ASSOCIATED PROTEIN XMAP215"/>
    <property type="match status" value="1"/>
</dbReference>
<reference evidence="10" key="2">
    <citation type="submission" date="2016-11" db="UniProtKB">
        <authorList>
            <consortium name="WormBaseParasite"/>
        </authorList>
    </citation>
    <scope>IDENTIFICATION</scope>
</reference>
<evidence type="ECO:0000256" key="7">
    <source>
        <dbReference type="SAM" id="MobiDB-lite"/>
    </source>
</evidence>
<evidence type="ECO:0000313" key="10">
    <source>
        <dbReference type="WBParaSite" id="EN70_3757"/>
    </source>
</evidence>
<protein>
    <submittedName>
        <fullName evidence="10">Zyg-9 protein</fullName>
    </submittedName>
</protein>
<dbReference type="Gene3D" id="1.25.10.10">
    <property type="entry name" value="Leucine-rich Repeat Variant"/>
    <property type="match status" value="2"/>
</dbReference>
<evidence type="ECO:0000256" key="5">
    <source>
        <dbReference type="ARBA" id="ARBA00025722"/>
    </source>
</evidence>
<evidence type="ECO:0000313" key="9">
    <source>
        <dbReference type="Proteomes" id="UP000095285"/>
    </source>
</evidence>
<comment type="similarity">
    <text evidence="5">Belongs to the TOG/XMAP215 family.</text>
</comment>
<dbReference type="GO" id="GO:0061863">
    <property type="term" value="F:microtubule plus end polymerase"/>
    <property type="evidence" value="ECO:0007669"/>
    <property type="project" value="InterPro"/>
</dbReference>
<reference evidence="9" key="1">
    <citation type="submission" date="2012-04" db="EMBL/GenBank/DDBJ databases">
        <title>The Genome Sequence of Loa loa.</title>
        <authorList>
            <consortium name="The Broad Institute Genome Sequencing Platform"/>
            <consortium name="Broad Institute Genome Sequencing Center for Infectious Disease"/>
            <person name="Nutman T.B."/>
            <person name="Fink D.L."/>
            <person name="Russ C."/>
            <person name="Young S."/>
            <person name="Zeng Q."/>
            <person name="Gargeya S."/>
            <person name="Alvarado L."/>
            <person name="Berlin A."/>
            <person name="Chapman S.B."/>
            <person name="Chen Z."/>
            <person name="Freedman E."/>
            <person name="Gellesch M."/>
            <person name="Goldberg J."/>
            <person name="Griggs A."/>
            <person name="Gujja S."/>
            <person name="Heilman E.R."/>
            <person name="Heiman D."/>
            <person name="Howarth C."/>
            <person name="Mehta T."/>
            <person name="Neiman D."/>
            <person name="Pearson M."/>
            <person name="Roberts A."/>
            <person name="Saif S."/>
            <person name="Shea T."/>
            <person name="Shenoy N."/>
            <person name="Sisk P."/>
            <person name="Stolte C."/>
            <person name="Sykes S."/>
            <person name="White J."/>
            <person name="Yandava C."/>
            <person name="Haas B."/>
            <person name="Henn M.R."/>
            <person name="Nusbaum C."/>
            <person name="Birren B."/>
        </authorList>
    </citation>
    <scope>NUCLEOTIDE SEQUENCE [LARGE SCALE GENOMIC DNA]</scope>
</reference>
<dbReference type="Pfam" id="PF21041">
    <property type="entry name" value="XMAP215_CLASP_TOG"/>
    <property type="match status" value="1"/>
</dbReference>
<accession>A0A1I7VL36</accession>